<feature type="transmembrane region" description="Helical" evidence="13">
    <location>
        <begin position="68"/>
        <end position="89"/>
    </location>
</feature>
<comment type="catalytic activity">
    <reaction evidence="12">
        <text>ATP + H2O = ADP + phosphate + H(+)</text>
        <dbReference type="Rhea" id="RHEA:13065"/>
        <dbReference type="ChEBI" id="CHEBI:15377"/>
        <dbReference type="ChEBI" id="CHEBI:15378"/>
        <dbReference type="ChEBI" id="CHEBI:30616"/>
        <dbReference type="ChEBI" id="CHEBI:43474"/>
        <dbReference type="ChEBI" id="CHEBI:456216"/>
    </reaction>
</comment>
<dbReference type="GO" id="GO:0046872">
    <property type="term" value="F:metal ion binding"/>
    <property type="evidence" value="ECO:0007669"/>
    <property type="project" value="UniProtKB-KW"/>
</dbReference>
<keyword evidence="11 13" id="KW-0472">Membrane</keyword>
<evidence type="ECO:0000256" key="1">
    <source>
        <dbReference type="ARBA" id="ARBA00004141"/>
    </source>
</evidence>
<feature type="transmembrane region" description="Helical" evidence="13">
    <location>
        <begin position="820"/>
        <end position="840"/>
    </location>
</feature>
<feature type="domain" description="P-type ATPase A" evidence="14">
    <location>
        <begin position="105"/>
        <end position="234"/>
    </location>
</feature>
<dbReference type="InterPro" id="IPR059000">
    <property type="entry name" value="ATPase_P-type_domA"/>
</dbReference>
<keyword evidence="7" id="KW-0067">ATP-binding</keyword>
<dbReference type="SUPFAM" id="SSF81653">
    <property type="entry name" value="Calcium ATPase, transduction domain A"/>
    <property type="match status" value="1"/>
</dbReference>
<evidence type="ECO:0000256" key="10">
    <source>
        <dbReference type="ARBA" id="ARBA00022989"/>
    </source>
</evidence>
<feature type="transmembrane region" description="Helical" evidence="13">
    <location>
        <begin position="937"/>
        <end position="962"/>
    </location>
</feature>
<evidence type="ECO:0000256" key="7">
    <source>
        <dbReference type="ARBA" id="ARBA00022840"/>
    </source>
</evidence>
<dbReference type="InterPro" id="IPR036412">
    <property type="entry name" value="HAD-like_sf"/>
</dbReference>
<dbReference type="Pfam" id="PF00122">
    <property type="entry name" value="E1-E2_ATPase"/>
    <property type="match status" value="1"/>
</dbReference>
<keyword evidence="5" id="KW-0479">Metal-binding</keyword>
<keyword evidence="3" id="KW-0597">Phosphoprotein</keyword>
<evidence type="ECO:0000256" key="8">
    <source>
        <dbReference type="ARBA" id="ARBA00022842"/>
    </source>
</evidence>
<evidence type="ECO:0000256" key="9">
    <source>
        <dbReference type="ARBA" id="ARBA00022967"/>
    </source>
</evidence>
<feature type="transmembrane region" description="Helical" evidence="13">
    <location>
        <begin position="285"/>
        <end position="307"/>
    </location>
</feature>
<feature type="transmembrane region" description="Helical" evidence="13">
    <location>
        <begin position="908"/>
        <end position="925"/>
    </location>
</feature>
<organism evidence="15">
    <name type="scientific">Rodentolepis nana</name>
    <name type="common">Dwarf tapeworm</name>
    <name type="synonym">Hymenolepis nana</name>
    <dbReference type="NCBI Taxonomy" id="102285"/>
    <lineage>
        <taxon>Eukaryota</taxon>
        <taxon>Metazoa</taxon>
        <taxon>Spiralia</taxon>
        <taxon>Lophotrochozoa</taxon>
        <taxon>Platyhelminthes</taxon>
        <taxon>Cestoda</taxon>
        <taxon>Eucestoda</taxon>
        <taxon>Cyclophyllidea</taxon>
        <taxon>Hymenolepididae</taxon>
        <taxon>Rodentolepis</taxon>
    </lineage>
</organism>
<sequence length="1031" mass="114355">LDHQCNLDTLVTEPLSQNRVSHLLAFFGPNRIHIPLTPVHVKLFREILSPFYVFQIFSIILWMTAEYYYYASIILLFSAVSIILSAYSCRKNERRLRDKVQMAESVMVLRQNYDAPRVVPSTNLVPGDIICIPPQGCEMVADVLLLSGSCSVNEASLTGNLELIGESIPQKKSPITELPTNEDRKIDIRRLARHILFSGTRVLQARPSHMEPYVKAVVLRTGFLTVKGDLVRAILHPRPLDIDFTLDSFRFLSIMTVIAIAGSVYTWLILYHFKFSISTLVRKSLDILTIVVPPALPAVMTTGLYLAQTRLKKLEIFCINPSAINVAGTLNTVVFDKTGTLTEETISVKGVWRPELFYNSLDLTKVEVISNDSSPFAPALAACHSLSLDPISFEVVGDPLDRVIFTSTNWVFRDYDLEQYRRHFEHPLHGVVYNSTLDDGSPWSRLGIIRHFPFSSVAQRQSVVVETSGNGEMALLCKGAPEAIAAHCDAQTLPSNFEKALQHFTEQGYRVLALAWKPIEVDVGEGEVSALSMNREELECDLRFLGLVVLDNPLKLETGPTVRELLEADFRVIMATGDNLLTGVSVARQCGMIDNADVVVQVSLPASPDNLLDFEVLAAFSGGIDSEKSEWICASLKSLIQSDVAAAGTSETSSLINSGGIHSSPFSPTTNLHLVLTGTSWNYIRVNLPRFLPTVLSHGTVFSRFLPDDKTNLIRALQSYKGGEKCQRQNRVAMCGDGANDCGALKAAAVGIALSDCEASISAPFTSRQQNITCVSRVLKEGRSSLSTAIGSFKYMVLYSFIQFFTVLLLYYIGNTLTDPEYLAIDLFIVAPLSVTFAMSRPWKHLEPSTPPLRLLTPSNIMSVLTHLALSIGAQVIVFILVQKQPWWSPFQPSEDRLDSAGSYETTALFYFSSFQYVFVCTVLAKGPPFRENVYANVCFALNVLLVLGMVIGFVLFTPAFFVDWAHLLPLHFPKDVGFPRYSFTVALVVMAMLYFIMAWGVEKVIDVVTLRNANYAPGKHPSSRFADIFL</sequence>
<dbReference type="PANTHER" id="PTHR45630">
    <property type="entry name" value="CATION-TRANSPORTING ATPASE-RELATED"/>
    <property type="match status" value="1"/>
</dbReference>
<dbReference type="Gene3D" id="3.40.50.1000">
    <property type="entry name" value="HAD superfamily/HAD-like"/>
    <property type="match status" value="1"/>
</dbReference>
<evidence type="ECO:0000256" key="12">
    <source>
        <dbReference type="ARBA" id="ARBA00049360"/>
    </source>
</evidence>
<evidence type="ECO:0000256" key="4">
    <source>
        <dbReference type="ARBA" id="ARBA00022692"/>
    </source>
</evidence>
<dbReference type="PANTHER" id="PTHR45630:SF8">
    <property type="entry name" value="CATION-TRANSPORTING ATPASE"/>
    <property type="match status" value="1"/>
</dbReference>
<evidence type="ECO:0000256" key="11">
    <source>
        <dbReference type="ARBA" id="ARBA00023136"/>
    </source>
</evidence>
<dbReference type="AlphaFoldDB" id="A0A158QIT0"/>
<keyword evidence="9" id="KW-1278">Translocase</keyword>
<dbReference type="GO" id="GO:0006874">
    <property type="term" value="P:intracellular calcium ion homeostasis"/>
    <property type="evidence" value="ECO:0007669"/>
    <property type="project" value="TreeGrafter"/>
</dbReference>
<evidence type="ECO:0000256" key="13">
    <source>
        <dbReference type="SAM" id="Phobius"/>
    </source>
</evidence>
<dbReference type="Pfam" id="PF13246">
    <property type="entry name" value="Cation_ATPase"/>
    <property type="match status" value="1"/>
</dbReference>
<evidence type="ECO:0000256" key="2">
    <source>
        <dbReference type="ARBA" id="ARBA00006000"/>
    </source>
</evidence>
<dbReference type="NCBIfam" id="TIGR01657">
    <property type="entry name" value="P-ATPase-V"/>
    <property type="match status" value="1"/>
</dbReference>
<dbReference type="Gene3D" id="3.40.1110.10">
    <property type="entry name" value="Calcium-transporting ATPase, cytoplasmic domain N"/>
    <property type="match status" value="1"/>
</dbReference>
<dbReference type="STRING" id="102285.A0A158QIT0"/>
<evidence type="ECO:0000256" key="5">
    <source>
        <dbReference type="ARBA" id="ARBA00022723"/>
    </source>
</evidence>
<dbReference type="InterPro" id="IPR008250">
    <property type="entry name" value="ATPase_P-typ_transduc_dom_A_sf"/>
</dbReference>
<keyword evidence="10 13" id="KW-1133">Transmembrane helix</keyword>
<dbReference type="InterPro" id="IPR018303">
    <property type="entry name" value="ATPase_P-typ_P_site"/>
</dbReference>
<dbReference type="GO" id="GO:0015203">
    <property type="term" value="F:polyamine transmembrane transporter activity"/>
    <property type="evidence" value="ECO:0007669"/>
    <property type="project" value="TreeGrafter"/>
</dbReference>
<dbReference type="Gene3D" id="1.20.1110.10">
    <property type="entry name" value="Calcium-transporting ATPase, transmembrane domain"/>
    <property type="match status" value="1"/>
</dbReference>
<comment type="similarity">
    <text evidence="2">Belongs to the cation transport ATPase (P-type) (TC 3.A.3) family. Type V subfamily.</text>
</comment>
<keyword evidence="8" id="KW-0460">Magnesium</keyword>
<evidence type="ECO:0000313" key="15">
    <source>
        <dbReference type="WBParaSite" id="HNAJ_0001013701-mRNA-1"/>
    </source>
</evidence>
<dbReference type="PRINTS" id="PR00119">
    <property type="entry name" value="CATATPASE"/>
</dbReference>
<dbReference type="SFLD" id="SFLDS00003">
    <property type="entry name" value="Haloacid_Dehalogenase"/>
    <property type="match status" value="1"/>
</dbReference>
<dbReference type="SUPFAM" id="SSF56784">
    <property type="entry name" value="HAD-like"/>
    <property type="match status" value="1"/>
</dbReference>
<dbReference type="WBParaSite" id="HNAJ_0001013701-mRNA-1">
    <property type="protein sequence ID" value="HNAJ_0001013701-mRNA-1"/>
    <property type="gene ID" value="HNAJ_0001013701"/>
</dbReference>
<feature type="transmembrane region" description="Helical" evidence="13">
    <location>
        <begin position="861"/>
        <end position="882"/>
    </location>
</feature>
<dbReference type="SUPFAM" id="SSF81665">
    <property type="entry name" value="Calcium ATPase, transmembrane domain M"/>
    <property type="match status" value="1"/>
</dbReference>
<evidence type="ECO:0000259" key="14">
    <source>
        <dbReference type="Pfam" id="PF00122"/>
    </source>
</evidence>
<dbReference type="InterPro" id="IPR001757">
    <property type="entry name" value="P_typ_ATPase"/>
</dbReference>
<dbReference type="NCBIfam" id="TIGR01494">
    <property type="entry name" value="ATPase_P-type"/>
    <property type="match status" value="1"/>
</dbReference>
<dbReference type="GO" id="GO:0016887">
    <property type="term" value="F:ATP hydrolysis activity"/>
    <property type="evidence" value="ECO:0007669"/>
    <property type="project" value="InterPro"/>
</dbReference>
<dbReference type="InterPro" id="IPR023214">
    <property type="entry name" value="HAD_sf"/>
</dbReference>
<reference evidence="15" key="1">
    <citation type="submission" date="2016-04" db="UniProtKB">
        <authorList>
            <consortium name="WormBaseParasite"/>
        </authorList>
    </citation>
    <scope>IDENTIFICATION</scope>
</reference>
<evidence type="ECO:0000256" key="3">
    <source>
        <dbReference type="ARBA" id="ARBA00022553"/>
    </source>
</evidence>
<feature type="transmembrane region" description="Helical" evidence="13">
    <location>
        <begin position="793"/>
        <end position="814"/>
    </location>
</feature>
<comment type="subcellular location">
    <subcellularLocation>
        <location evidence="1">Membrane</location>
        <topology evidence="1">Multi-pass membrane protein</topology>
    </subcellularLocation>
</comment>
<dbReference type="SUPFAM" id="SSF81660">
    <property type="entry name" value="Metal cation-transporting ATPase, ATP-binding domain N"/>
    <property type="match status" value="1"/>
</dbReference>
<keyword evidence="4 13" id="KW-0812">Transmembrane</keyword>
<dbReference type="GO" id="GO:0016020">
    <property type="term" value="C:membrane"/>
    <property type="evidence" value="ECO:0007669"/>
    <property type="project" value="UniProtKB-SubCell"/>
</dbReference>
<dbReference type="GO" id="GO:0005524">
    <property type="term" value="F:ATP binding"/>
    <property type="evidence" value="ECO:0007669"/>
    <property type="project" value="UniProtKB-KW"/>
</dbReference>
<keyword evidence="6" id="KW-0547">Nucleotide-binding</keyword>
<dbReference type="Gene3D" id="2.70.150.10">
    <property type="entry name" value="Calcium-transporting ATPase, cytoplasmic transduction domain A"/>
    <property type="match status" value="1"/>
</dbReference>
<evidence type="ECO:0000256" key="6">
    <source>
        <dbReference type="ARBA" id="ARBA00022741"/>
    </source>
</evidence>
<dbReference type="SFLD" id="SFLDF00027">
    <property type="entry name" value="p-type_atpase"/>
    <property type="match status" value="1"/>
</dbReference>
<dbReference type="GO" id="GO:0140358">
    <property type="term" value="F:P-type transmembrane transporter activity"/>
    <property type="evidence" value="ECO:0007669"/>
    <property type="project" value="InterPro"/>
</dbReference>
<name>A0A158QIT0_RODNA</name>
<dbReference type="PROSITE" id="PS00154">
    <property type="entry name" value="ATPASE_E1_E2"/>
    <property type="match status" value="1"/>
</dbReference>
<feature type="transmembrane region" description="Helical" evidence="13">
    <location>
        <begin position="982"/>
        <end position="1002"/>
    </location>
</feature>
<dbReference type="SFLD" id="SFLDG00002">
    <property type="entry name" value="C1.7:_P-type_atpase_like"/>
    <property type="match status" value="1"/>
</dbReference>
<feature type="transmembrane region" description="Helical" evidence="13">
    <location>
        <begin position="251"/>
        <end position="273"/>
    </location>
</feature>
<dbReference type="InterPro" id="IPR023299">
    <property type="entry name" value="ATPase_P-typ_cyto_dom_N"/>
</dbReference>
<dbReference type="InterPro" id="IPR006544">
    <property type="entry name" value="P-type_TPase_V"/>
</dbReference>
<dbReference type="InterPro" id="IPR023298">
    <property type="entry name" value="ATPase_P-typ_TM_dom_sf"/>
</dbReference>
<protein>
    <submittedName>
        <fullName evidence="15">Cation_ATPase_N domain-containing protein</fullName>
    </submittedName>
</protein>
<dbReference type="FunFam" id="1.20.1110.10:FF:000023">
    <property type="entry name" value="Cation-transporting ATPase"/>
    <property type="match status" value="1"/>
</dbReference>
<accession>A0A158QIT0</accession>
<dbReference type="GO" id="GO:0019829">
    <property type="term" value="F:ATPase-coupled monoatomic cation transmembrane transporter activity"/>
    <property type="evidence" value="ECO:0007669"/>
    <property type="project" value="TreeGrafter"/>
</dbReference>
<proteinExistence type="inferred from homology"/>
<dbReference type="InterPro" id="IPR044492">
    <property type="entry name" value="P_typ_ATPase_HD_dom"/>
</dbReference>